<gene>
    <name evidence="1" type="ORF">CCMSSC00406_0009803</name>
</gene>
<name>A0ACB7IK52_PLECO</name>
<evidence type="ECO:0000313" key="1">
    <source>
        <dbReference type="EMBL" id="KAG9217983.1"/>
    </source>
</evidence>
<sequence length="191" mass="20048">MNVAELIALLQQHGISPPVKTEAASTARMPAAAASDSATDALAVEPEEVTLDTGTGFIRCPNCNTGLTMFAAIATSVDGITTCMPSTPAVNMATGATSASARAPTASTSTSTVASIMQPGPVTSTSRSARWYAVTRGREIGVFYGRWDGHIRDLVTNVPFGNAVRFSTEEDARHYFHLQELAGNTRTVPMP</sequence>
<keyword evidence="2" id="KW-1185">Reference proteome</keyword>
<accession>A0ACB7IK52</accession>
<protein>
    <submittedName>
        <fullName evidence="1">Uncharacterized protein</fullName>
    </submittedName>
</protein>
<dbReference type="EMBL" id="WQMT02000011">
    <property type="protein sequence ID" value="KAG9217983.1"/>
    <property type="molecule type" value="Genomic_DNA"/>
</dbReference>
<proteinExistence type="predicted"/>
<organism evidence="1 2">
    <name type="scientific">Pleurotus cornucopiae</name>
    <name type="common">Cornucopia mushroom</name>
    <dbReference type="NCBI Taxonomy" id="5321"/>
    <lineage>
        <taxon>Eukaryota</taxon>
        <taxon>Fungi</taxon>
        <taxon>Dikarya</taxon>
        <taxon>Basidiomycota</taxon>
        <taxon>Agaricomycotina</taxon>
        <taxon>Agaricomycetes</taxon>
        <taxon>Agaricomycetidae</taxon>
        <taxon>Agaricales</taxon>
        <taxon>Pleurotineae</taxon>
        <taxon>Pleurotaceae</taxon>
        <taxon>Pleurotus</taxon>
    </lineage>
</organism>
<reference evidence="1 2" key="1">
    <citation type="journal article" date="2021" name="Appl. Environ. Microbiol.">
        <title>Genetic linkage and physical mapping for an oyster mushroom Pleurotus cornucopiae and QTL analysis for the trait cap color.</title>
        <authorList>
            <person name="Zhang Y."/>
            <person name="Gao W."/>
            <person name="Sonnenberg A."/>
            <person name="Chen Q."/>
            <person name="Zhang J."/>
            <person name="Huang C."/>
        </authorList>
    </citation>
    <scope>NUCLEOTIDE SEQUENCE [LARGE SCALE GENOMIC DNA]</scope>
    <source>
        <strain evidence="1">CCMSSC00406</strain>
    </source>
</reference>
<dbReference type="Proteomes" id="UP000824881">
    <property type="component" value="Unassembled WGS sequence"/>
</dbReference>
<comment type="caution">
    <text evidence="1">The sequence shown here is derived from an EMBL/GenBank/DDBJ whole genome shotgun (WGS) entry which is preliminary data.</text>
</comment>
<evidence type="ECO:0000313" key="2">
    <source>
        <dbReference type="Proteomes" id="UP000824881"/>
    </source>
</evidence>